<sequence>MNSSKLIRTITQCNGSINVGGGNTICTVTVNNHITGATTASPATVNQCVGSGASTELDCVPLQNTTDATVTQCNNAGNGGGADVLCRVNPSATVTTEVPITVNQCNYSSNGGGSTVECATELNTIALAAEVTPTETQTPTPTATPTPTETALPAAADTVTAAPELAATGVDSAPLLVSVAVGTLLLGLGALLALRRTVVRPAHRD</sequence>
<keyword evidence="1" id="KW-0472">Membrane</keyword>
<gene>
    <name evidence="2" type="ORF">E3T28_01100</name>
</gene>
<keyword evidence="3" id="KW-1185">Reference proteome</keyword>
<evidence type="ECO:0000313" key="2">
    <source>
        <dbReference type="EMBL" id="TFD05359.1"/>
    </source>
</evidence>
<organism evidence="2 3">
    <name type="scientific">Cryobacterium sinapicolor</name>
    <dbReference type="NCBI Taxonomy" id="1259236"/>
    <lineage>
        <taxon>Bacteria</taxon>
        <taxon>Bacillati</taxon>
        <taxon>Actinomycetota</taxon>
        <taxon>Actinomycetes</taxon>
        <taxon>Micrococcales</taxon>
        <taxon>Microbacteriaceae</taxon>
        <taxon>Cryobacterium</taxon>
    </lineage>
</organism>
<comment type="caution">
    <text evidence="2">The sequence shown here is derived from an EMBL/GenBank/DDBJ whole genome shotgun (WGS) entry which is preliminary data.</text>
</comment>
<name>A0ABY2JKN6_9MICO</name>
<keyword evidence="1" id="KW-1133">Transmembrane helix</keyword>
<dbReference type="RefSeq" id="WP_134427056.1">
    <property type="nucleotide sequence ID" value="NZ_SOGQ01000009.1"/>
</dbReference>
<accession>A0ABY2JKN6</accession>
<dbReference type="Proteomes" id="UP000297853">
    <property type="component" value="Unassembled WGS sequence"/>
</dbReference>
<dbReference type="EMBL" id="SOGQ01000009">
    <property type="protein sequence ID" value="TFD05359.1"/>
    <property type="molecule type" value="Genomic_DNA"/>
</dbReference>
<evidence type="ECO:0000313" key="3">
    <source>
        <dbReference type="Proteomes" id="UP000297853"/>
    </source>
</evidence>
<keyword evidence="1" id="KW-0812">Transmembrane</keyword>
<reference evidence="2 3" key="1">
    <citation type="submission" date="2019-03" db="EMBL/GenBank/DDBJ databases">
        <title>Genomics of glacier-inhabiting Cryobacterium strains.</title>
        <authorList>
            <person name="Liu Q."/>
            <person name="Xin Y.-H."/>
        </authorList>
    </citation>
    <scope>NUCLEOTIDE SEQUENCE [LARGE SCALE GENOMIC DNA]</scope>
    <source>
        <strain evidence="2 3">TMT1-23-1</strain>
    </source>
</reference>
<evidence type="ECO:0000256" key="1">
    <source>
        <dbReference type="SAM" id="Phobius"/>
    </source>
</evidence>
<feature type="transmembrane region" description="Helical" evidence="1">
    <location>
        <begin position="175"/>
        <end position="194"/>
    </location>
</feature>
<evidence type="ECO:0008006" key="4">
    <source>
        <dbReference type="Google" id="ProtNLM"/>
    </source>
</evidence>
<protein>
    <recommendedName>
        <fullName evidence="4">LPXTG cell wall anchor domain-containing protein</fullName>
    </recommendedName>
</protein>
<proteinExistence type="predicted"/>